<name>A0A433UJA0_9CYAN</name>
<evidence type="ECO:0000313" key="2">
    <source>
        <dbReference type="Proteomes" id="UP000271624"/>
    </source>
</evidence>
<accession>A0A433UJA0</accession>
<dbReference type="OrthoDB" id="2656750at2"/>
<dbReference type="Proteomes" id="UP000271624">
    <property type="component" value="Unassembled WGS sequence"/>
</dbReference>
<keyword evidence="2" id="KW-1185">Reference proteome</keyword>
<organism evidence="1 2">
    <name type="scientific">Dulcicalothrix desertica PCC 7102</name>
    <dbReference type="NCBI Taxonomy" id="232991"/>
    <lineage>
        <taxon>Bacteria</taxon>
        <taxon>Bacillati</taxon>
        <taxon>Cyanobacteriota</taxon>
        <taxon>Cyanophyceae</taxon>
        <taxon>Nostocales</taxon>
        <taxon>Calotrichaceae</taxon>
        <taxon>Dulcicalothrix</taxon>
    </lineage>
</organism>
<evidence type="ECO:0000313" key="1">
    <source>
        <dbReference type="EMBL" id="RUS93920.1"/>
    </source>
</evidence>
<reference evidence="1" key="2">
    <citation type="journal article" date="2019" name="Genome Biol. Evol.">
        <title>Day and night: Metabolic profiles and evolutionary relationships of six axenic non-marine cyanobacteria.</title>
        <authorList>
            <person name="Will S.E."/>
            <person name="Henke P."/>
            <person name="Boedeker C."/>
            <person name="Huang S."/>
            <person name="Brinkmann H."/>
            <person name="Rohde M."/>
            <person name="Jarek M."/>
            <person name="Friedl T."/>
            <person name="Seufert S."/>
            <person name="Schumacher M."/>
            <person name="Overmann J."/>
            <person name="Neumann-Schaal M."/>
            <person name="Petersen J."/>
        </authorList>
    </citation>
    <scope>NUCLEOTIDE SEQUENCE [LARGE SCALE GENOMIC DNA]</scope>
    <source>
        <strain evidence="1">PCC 7102</strain>
    </source>
</reference>
<proteinExistence type="predicted"/>
<sequence length="81" mass="9631">MPTKKFFISYDLSFATTQDYQRIENMLISSNAERVLINLWVYEGTLYENTISVRDALLPYFKLNDRLLVIDANEWAWYNAL</sequence>
<dbReference type="RefSeq" id="WP_127087437.1">
    <property type="nucleotide sequence ID" value="NZ_RSCL01000054.1"/>
</dbReference>
<dbReference type="EMBL" id="RSCL01000054">
    <property type="protein sequence ID" value="RUS93920.1"/>
    <property type="molecule type" value="Genomic_DNA"/>
</dbReference>
<reference evidence="1" key="1">
    <citation type="submission" date="2018-12" db="EMBL/GenBank/DDBJ databases">
        <authorList>
            <person name="Will S."/>
            <person name="Neumann-Schaal M."/>
            <person name="Henke P."/>
        </authorList>
    </citation>
    <scope>NUCLEOTIDE SEQUENCE</scope>
    <source>
        <strain evidence="1">PCC 7102</strain>
    </source>
</reference>
<dbReference type="AlphaFoldDB" id="A0A433UJA0"/>
<protein>
    <submittedName>
        <fullName evidence="1">Uncharacterized protein</fullName>
    </submittedName>
</protein>
<comment type="caution">
    <text evidence="1">The sequence shown here is derived from an EMBL/GenBank/DDBJ whole genome shotgun (WGS) entry which is preliminary data.</text>
</comment>
<gene>
    <name evidence="1" type="ORF">DSM106972_095190</name>
</gene>